<dbReference type="Pfam" id="PF02515">
    <property type="entry name" value="CoA_transf_3"/>
    <property type="match status" value="1"/>
</dbReference>
<dbReference type="Gene3D" id="3.40.50.10540">
    <property type="entry name" value="Crotonobetainyl-coa:carnitine coa-transferase, domain 1"/>
    <property type="match status" value="1"/>
</dbReference>
<evidence type="ECO:0000313" key="3">
    <source>
        <dbReference type="Proteomes" id="UP001305779"/>
    </source>
</evidence>
<comment type="similarity">
    <text evidence="1">Belongs to the CoA-transferase III family.</text>
</comment>
<proteinExistence type="inferred from homology"/>
<evidence type="ECO:0000313" key="2">
    <source>
        <dbReference type="EMBL" id="KAK4502035.1"/>
    </source>
</evidence>
<accession>A0ABR0ELJ3</accession>
<dbReference type="SUPFAM" id="SSF89796">
    <property type="entry name" value="CoA-transferase family III (CaiB/BaiF)"/>
    <property type="match status" value="2"/>
</dbReference>
<dbReference type="InterPro" id="IPR023606">
    <property type="entry name" value="CoA-Trfase_III_dom_1_sf"/>
</dbReference>
<comment type="caution">
    <text evidence="2">The sequence shown here is derived from an EMBL/GenBank/DDBJ whole genome shotgun (WGS) entry which is preliminary data.</text>
</comment>
<evidence type="ECO:0000256" key="1">
    <source>
        <dbReference type="ARBA" id="ARBA00008383"/>
    </source>
</evidence>
<dbReference type="InterPro" id="IPR003673">
    <property type="entry name" value="CoA-Trfase_fam_III"/>
</dbReference>
<dbReference type="PANTHER" id="PTHR48229:SF1">
    <property type="entry name" value="ALPHA METHYLACYL-COA RACEMASE-RELATED"/>
    <property type="match status" value="1"/>
</dbReference>
<name>A0ABR0ELJ3_ZASCE</name>
<dbReference type="Proteomes" id="UP001305779">
    <property type="component" value="Unassembled WGS sequence"/>
</dbReference>
<sequence length="567" mass="61656">MPLFKSGSPAYGNGTHIDPAPLPIPSDAKRILEMLAEATPGFTKSPSLLSSVSFKGADDPIVPGPLKVGAIAAALHGMCGIVANEILALRDLQDSPDRSPETRKVKVNTDHAAFWLGSVGMTEVDGRSVAELGKKRELKQMFQKDLEGDTFAMPLKLRATAIYESSEPGKYFQLHGSLNADPVLASLGMDGDYPNVTDSETAYNEIAKAASKLGSEELETMFWQKGLCGTICYTPEEFRATPMSKSLENWPLINYKRLGQSDESSRVPFTPSPGDARPLSGIKVVELVRIIAGPVIGYTLASMGAQSLQLTLNAGVQTVDMDLEKASDIAEPKALIQDADVFIQGFRTGSLARKGFGIEDLLSIAETRGKGIVYVDENCYGPDGPMHDRPGWQQIADSVSGCSYVTGRALGYGDGTCVLPALPVPDMLTGLVGAIGTMMALRDRAQNGGSYHVFASLLAAATLPLSPEVGLYPPEVVAKCNEKFHWERTGPEMFVLELLDVVLRRWKVVLPERFEEGSDWFAELKGEWGDFRVLKPVVQLERDEESPRWKTAPLPNCWFESGEVKWE</sequence>
<keyword evidence="3" id="KW-1185">Reference proteome</keyword>
<dbReference type="EMBL" id="JAXOVC010000005">
    <property type="protein sequence ID" value="KAK4502035.1"/>
    <property type="molecule type" value="Genomic_DNA"/>
</dbReference>
<gene>
    <name evidence="2" type="ORF">PRZ48_007846</name>
</gene>
<dbReference type="InterPro" id="IPR052985">
    <property type="entry name" value="CoA-trans_III_biosynth/detox"/>
</dbReference>
<organism evidence="2 3">
    <name type="scientific">Zasmidium cellare</name>
    <name type="common">Wine cellar mold</name>
    <name type="synonym">Racodium cellare</name>
    <dbReference type="NCBI Taxonomy" id="395010"/>
    <lineage>
        <taxon>Eukaryota</taxon>
        <taxon>Fungi</taxon>
        <taxon>Dikarya</taxon>
        <taxon>Ascomycota</taxon>
        <taxon>Pezizomycotina</taxon>
        <taxon>Dothideomycetes</taxon>
        <taxon>Dothideomycetidae</taxon>
        <taxon>Mycosphaerellales</taxon>
        <taxon>Mycosphaerellaceae</taxon>
        <taxon>Zasmidium</taxon>
    </lineage>
</organism>
<protein>
    <submittedName>
        <fullName evidence="2">Uncharacterized protein</fullName>
    </submittedName>
</protein>
<dbReference type="PANTHER" id="PTHR48229">
    <property type="entry name" value="CAIB/BAIF FAMILY ENZYME (AFU_ORTHOLOGUE AFUA_1G05360)-RELATED"/>
    <property type="match status" value="1"/>
</dbReference>
<reference evidence="2 3" key="1">
    <citation type="journal article" date="2023" name="G3 (Bethesda)">
        <title>A chromosome-level genome assembly of Zasmidium syzygii isolated from banana leaves.</title>
        <authorList>
            <person name="van Westerhoven A.C."/>
            <person name="Mehrabi R."/>
            <person name="Talebi R."/>
            <person name="Steentjes M.B.F."/>
            <person name="Corcolon B."/>
            <person name="Chong P.A."/>
            <person name="Kema G.H.J."/>
            <person name="Seidl M.F."/>
        </authorList>
    </citation>
    <scope>NUCLEOTIDE SEQUENCE [LARGE SCALE GENOMIC DNA]</scope>
    <source>
        <strain evidence="2 3">P124</strain>
    </source>
</reference>